<dbReference type="InterPro" id="IPR054031">
    <property type="entry name" value="XylR_PBP1"/>
</dbReference>
<dbReference type="OrthoDB" id="9795616at2"/>
<dbReference type="PANTHER" id="PTHR30146">
    <property type="entry name" value="LACI-RELATED TRANSCRIPTIONAL REPRESSOR"/>
    <property type="match status" value="1"/>
</dbReference>
<gene>
    <name evidence="5" type="primary">xylR_3</name>
    <name evidence="5" type="ORF">ETAA8_44580</name>
</gene>
<protein>
    <submittedName>
        <fullName evidence="5">Xylose operon regulatory protein</fullName>
    </submittedName>
</protein>
<dbReference type="Proteomes" id="UP000315017">
    <property type="component" value="Chromosome"/>
</dbReference>
<dbReference type="InterPro" id="IPR009057">
    <property type="entry name" value="Homeodomain-like_sf"/>
</dbReference>
<evidence type="ECO:0000313" key="5">
    <source>
        <dbReference type="EMBL" id="QDU29349.1"/>
    </source>
</evidence>
<keyword evidence="1" id="KW-0805">Transcription regulation</keyword>
<evidence type="ECO:0000313" key="6">
    <source>
        <dbReference type="Proteomes" id="UP000315017"/>
    </source>
</evidence>
<dbReference type="PANTHER" id="PTHR30146:SF24">
    <property type="entry name" value="XYLOSE OPERON REGULATORY PROTEIN"/>
    <property type="match status" value="1"/>
</dbReference>
<reference evidence="5 6" key="1">
    <citation type="submission" date="2019-02" db="EMBL/GenBank/DDBJ databases">
        <title>Deep-cultivation of Planctomycetes and their phenomic and genomic characterization uncovers novel biology.</title>
        <authorList>
            <person name="Wiegand S."/>
            <person name="Jogler M."/>
            <person name="Boedeker C."/>
            <person name="Pinto D."/>
            <person name="Vollmers J."/>
            <person name="Rivas-Marin E."/>
            <person name="Kohn T."/>
            <person name="Peeters S.H."/>
            <person name="Heuer A."/>
            <person name="Rast P."/>
            <person name="Oberbeckmann S."/>
            <person name="Bunk B."/>
            <person name="Jeske O."/>
            <person name="Meyerdierks A."/>
            <person name="Storesund J.E."/>
            <person name="Kallscheuer N."/>
            <person name="Luecker S."/>
            <person name="Lage O.M."/>
            <person name="Pohl T."/>
            <person name="Merkel B.J."/>
            <person name="Hornburger P."/>
            <person name="Mueller R.-W."/>
            <person name="Bruemmer F."/>
            <person name="Labrenz M."/>
            <person name="Spormann A.M."/>
            <person name="Op den Camp H."/>
            <person name="Overmann J."/>
            <person name="Amann R."/>
            <person name="Jetten M.S.M."/>
            <person name="Mascher T."/>
            <person name="Medema M.H."/>
            <person name="Devos D.P."/>
            <person name="Kaster A.-K."/>
            <person name="Ovreas L."/>
            <person name="Rohde M."/>
            <person name="Galperin M.Y."/>
            <person name="Jogler C."/>
        </authorList>
    </citation>
    <scope>NUCLEOTIDE SEQUENCE [LARGE SCALE GENOMIC DNA]</scope>
    <source>
        <strain evidence="5 6">ETA_A8</strain>
    </source>
</reference>
<evidence type="ECO:0000259" key="4">
    <source>
        <dbReference type="PROSITE" id="PS01124"/>
    </source>
</evidence>
<dbReference type="CDD" id="cd01543">
    <property type="entry name" value="PBP1_XylR"/>
    <property type="match status" value="1"/>
</dbReference>
<evidence type="ECO:0000256" key="2">
    <source>
        <dbReference type="ARBA" id="ARBA00023125"/>
    </source>
</evidence>
<proteinExistence type="predicted"/>
<dbReference type="KEGG" id="aagg:ETAA8_44580"/>
<accession>A0A517YGK6</accession>
<keyword evidence="6" id="KW-1185">Reference proteome</keyword>
<dbReference type="EMBL" id="CP036274">
    <property type="protein sequence ID" value="QDU29349.1"/>
    <property type="molecule type" value="Genomic_DNA"/>
</dbReference>
<evidence type="ECO:0000256" key="3">
    <source>
        <dbReference type="ARBA" id="ARBA00023163"/>
    </source>
</evidence>
<dbReference type="Pfam" id="PF13377">
    <property type="entry name" value="Peripla_BP_3"/>
    <property type="match status" value="1"/>
</dbReference>
<evidence type="ECO:0000256" key="1">
    <source>
        <dbReference type="ARBA" id="ARBA00023015"/>
    </source>
</evidence>
<dbReference type="SUPFAM" id="SSF46689">
    <property type="entry name" value="Homeodomain-like"/>
    <property type="match status" value="1"/>
</dbReference>
<dbReference type="GO" id="GO:0003700">
    <property type="term" value="F:DNA-binding transcription factor activity"/>
    <property type="evidence" value="ECO:0007669"/>
    <property type="project" value="InterPro"/>
</dbReference>
<dbReference type="RefSeq" id="WP_145093032.1">
    <property type="nucleotide sequence ID" value="NZ_CP036274.1"/>
</dbReference>
<dbReference type="PROSITE" id="PS01124">
    <property type="entry name" value="HTH_ARAC_FAMILY_2"/>
    <property type="match status" value="1"/>
</dbReference>
<dbReference type="Gene3D" id="3.40.50.2300">
    <property type="match status" value="2"/>
</dbReference>
<dbReference type="Pfam" id="PF12833">
    <property type="entry name" value="HTH_18"/>
    <property type="match status" value="1"/>
</dbReference>
<keyword evidence="2" id="KW-0238">DNA-binding</keyword>
<dbReference type="AlphaFoldDB" id="A0A517YGK6"/>
<dbReference type="InterPro" id="IPR046335">
    <property type="entry name" value="LacI/GalR-like_sensor"/>
</dbReference>
<dbReference type="Gene3D" id="1.10.10.60">
    <property type="entry name" value="Homeodomain-like"/>
    <property type="match status" value="1"/>
</dbReference>
<dbReference type="InterPro" id="IPR028082">
    <property type="entry name" value="Peripla_BP_I"/>
</dbReference>
<dbReference type="GO" id="GO:0000976">
    <property type="term" value="F:transcription cis-regulatory region binding"/>
    <property type="evidence" value="ECO:0007669"/>
    <property type="project" value="TreeGrafter"/>
</dbReference>
<keyword evidence="3" id="KW-0804">Transcription</keyword>
<dbReference type="SUPFAM" id="SSF53822">
    <property type="entry name" value="Periplasmic binding protein-like I"/>
    <property type="match status" value="1"/>
</dbReference>
<feature type="domain" description="HTH araC/xylS-type" evidence="4">
    <location>
        <begin position="295"/>
        <end position="393"/>
    </location>
</feature>
<sequence length="396" mass="44129">MASSTPSKTNRRPLQVAVLVETSYVFGRRVLAGIVKYQRQHAPWAMLFRPHARGDAPPSWLKRWRGDGIIARCYDQRMADALRATGLPVVDLPYNREGHGLPMLLIDNRPIVAAAFSHLWERSFRSFAYCGLPTGGNSTMEDRCRLFVVEAAKRDCAVDVFAASARHTTAGTWGFDKEQLARWLRRLPKPVAVMACHDPRGQQVLEACQHAGLSVPEEVAVLGVDNDELMCDLCHPPLSSVEVDQRAAGYRAAECLERMMAGGKPPRGAPYVDAPLRIVSRQSTDVLAIDDPEVAAALRIIREQARGPMSVSDLLKAVPVSRSMLERRMKQAIGRTPKAEILRSQLDWIKELLTTTDLPLADIGQRLGSAHHQHLATLFKSKTGMTPGEYRKRYRR</sequence>
<organism evidence="5 6">
    <name type="scientific">Anatilimnocola aggregata</name>
    <dbReference type="NCBI Taxonomy" id="2528021"/>
    <lineage>
        <taxon>Bacteria</taxon>
        <taxon>Pseudomonadati</taxon>
        <taxon>Planctomycetota</taxon>
        <taxon>Planctomycetia</taxon>
        <taxon>Pirellulales</taxon>
        <taxon>Pirellulaceae</taxon>
        <taxon>Anatilimnocola</taxon>
    </lineage>
</organism>
<name>A0A517YGK6_9BACT</name>
<dbReference type="InterPro" id="IPR018060">
    <property type="entry name" value="HTH_AraC"/>
</dbReference>
<dbReference type="SMART" id="SM00342">
    <property type="entry name" value="HTH_ARAC"/>
    <property type="match status" value="1"/>
</dbReference>
<dbReference type="Pfam" id="PF22177">
    <property type="entry name" value="PBP1_XylR"/>
    <property type="match status" value="1"/>
</dbReference>